<evidence type="ECO:0000313" key="1">
    <source>
        <dbReference type="EMBL" id="KAJ1891546.1"/>
    </source>
</evidence>
<reference evidence="1" key="1">
    <citation type="submission" date="2022-07" db="EMBL/GenBank/DDBJ databases">
        <title>Phylogenomic reconstructions and comparative analyses of Kickxellomycotina fungi.</title>
        <authorList>
            <person name="Reynolds N.K."/>
            <person name="Stajich J.E."/>
            <person name="Barry K."/>
            <person name="Grigoriev I.V."/>
            <person name="Crous P."/>
            <person name="Smith M.E."/>
        </authorList>
    </citation>
    <scope>NUCLEOTIDE SEQUENCE</scope>
    <source>
        <strain evidence="1">Benny 63K</strain>
    </source>
</reference>
<proteinExistence type="predicted"/>
<organism evidence="1 2">
    <name type="scientific">Kickxella alabastrina</name>
    <dbReference type="NCBI Taxonomy" id="61397"/>
    <lineage>
        <taxon>Eukaryota</taxon>
        <taxon>Fungi</taxon>
        <taxon>Fungi incertae sedis</taxon>
        <taxon>Zoopagomycota</taxon>
        <taxon>Kickxellomycotina</taxon>
        <taxon>Kickxellomycetes</taxon>
        <taxon>Kickxellales</taxon>
        <taxon>Kickxellaceae</taxon>
        <taxon>Kickxella</taxon>
    </lineage>
</organism>
<keyword evidence="2" id="KW-1185">Reference proteome</keyword>
<evidence type="ECO:0000313" key="2">
    <source>
        <dbReference type="Proteomes" id="UP001150581"/>
    </source>
</evidence>
<dbReference type="EMBL" id="JANBPG010001138">
    <property type="protein sequence ID" value="KAJ1891546.1"/>
    <property type="molecule type" value="Genomic_DNA"/>
</dbReference>
<accession>A0ACC1IAJ3</accession>
<sequence length="544" mass="60050">MRWIGAQEKPQLSVHLYTPQITVTSGSNSNLLLGYVALELFRPTSIKSIKLALSGVYSASWVETTGPNRKEYFQNKQFHSDSILLSRKNLTTSNNNILPMFQASNISNNWGSRNTSAASSIASRSRRNSSSSERLPALHSRGSSRHQNNYDIREELPQFMASDNIWDSDMSRRNGSDDSDNACDFAFEDIVSQPKNEFGRKQMSTGAQRDEDEDSNCGVDLAVGFELPAGKHQLKFCFTLPSRMPSTIVSHVGGIDYNLVAQMKLKNSMSMLPGNNTVSATCPVHVTNLPSRFAQLEVDLPVNDEAVFTKQMNDEWWIMSKLSARTASPGDILNLDVSMAWPGQCAYDEDLSSRLEIVAMQMDLVESTVYKSLSSGKVIKKIEVVVASGVAGGLSNDAHENPRLNSLLGDSIVHKQSSEMDLLEMSRSRASSKSSRESSQVDITSAATPAVQGMFNDQFKRTFELQVPKLLQSGVKLQAGGIHIDCRSAPVSIIHEVQVTIQVLDIKTQKLHSIPFFSRILIVPEAESLCLPAYNLSTLDTRVM</sequence>
<dbReference type="Proteomes" id="UP001150581">
    <property type="component" value="Unassembled WGS sequence"/>
</dbReference>
<comment type="caution">
    <text evidence="1">The sequence shown here is derived from an EMBL/GenBank/DDBJ whole genome shotgun (WGS) entry which is preliminary data.</text>
</comment>
<name>A0ACC1IAJ3_9FUNG</name>
<protein>
    <submittedName>
        <fullName evidence="1">Uncharacterized protein</fullName>
    </submittedName>
</protein>
<gene>
    <name evidence="1" type="ORF">LPJ66_006855</name>
</gene>